<reference evidence="2" key="2">
    <citation type="submission" date="2015-06" db="UniProtKB">
        <authorList>
            <consortium name="EnsemblPlants"/>
        </authorList>
    </citation>
    <scope>IDENTIFICATION</scope>
    <source>
        <strain evidence="2">DM1-3 516 R44</strain>
    </source>
</reference>
<dbReference type="Proteomes" id="UP000011115">
    <property type="component" value="Unassembled WGS sequence"/>
</dbReference>
<keyword evidence="3" id="KW-1185">Reference proteome</keyword>
<keyword evidence="1" id="KW-0472">Membrane</keyword>
<dbReference type="AlphaFoldDB" id="M1CAN5"/>
<dbReference type="Gramene" id="PGSC0003DMT400063425">
    <property type="protein sequence ID" value="PGSC0003DMT400063425"/>
    <property type="gene ID" value="PGSC0003DMG400024677"/>
</dbReference>
<keyword evidence="1" id="KW-1133">Transmembrane helix</keyword>
<reference evidence="3" key="1">
    <citation type="journal article" date="2011" name="Nature">
        <title>Genome sequence and analysis of the tuber crop potato.</title>
        <authorList>
            <consortium name="The Potato Genome Sequencing Consortium"/>
        </authorList>
    </citation>
    <scope>NUCLEOTIDE SEQUENCE [LARGE SCALE GENOMIC DNA]</scope>
    <source>
        <strain evidence="3">cv. DM1-3 516 R44</strain>
    </source>
</reference>
<feature type="transmembrane region" description="Helical" evidence="1">
    <location>
        <begin position="9"/>
        <end position="25"/>
    </location>
</feature>
<evidence type="ECO:0000313" key="2">
    <source>
        <dbReference type="EnsemblPlants" id="PGSC0003DMT400063425"/>
    </source>
</evidence>
<evidence type="ECO:0000313" key="3">
    <source>
        <dbReference type="Proteomes" id="UP000011115"/>
    </source>
</evidence>
<protein>
    <submittedName>
        <fullName evidence="2">Uncharacterized protein</fullName>
    </submittedName>
</protein>
<sequence>MGIGGLESFYFLLISFPIPPIPMVFRYPLPFLLLSIRIAAENYIIIFYVYIADVELLLAASCVYFYRF</sequence>
<dbReference type="EnsemblPlants" id="PGSC0003DMT400063425">
    <property type="protein sequence ID" value="PGSC0003DMT400063425"/>
    <property type="gene ID" value="PGSC0003DMG400024677"/>
</dbReference>
<organism evidence="2 3">
    <name type="scientific">Solanum tuberosum</name>
    <name type="common">Potato</name>
    <dbReference type="NCBI Taxonomy" id="4113"/>
    <lineage>
        <taxon>Eukaryota</taxon>
        <taxon>Viridiplantae</taxon>
        <taxon>Streptophyta</taxon>
        <taxon>Embryophyta</taxon>
        <taxon>Tracheophyta</taxon>
        <taxon>Spermatophyta</taxon>
        <taxon>Magnoliopsida</taxon>
        <taxon>eudicotyledons</taxon>
        <taxon>Gunneridae</taxon>
        <taxon>Pentapetalae</taxon>
        <taxon>asterids</taxon>
        <taxon>lamiids</taxon>
        <taxon>Solanales</taxon>
        <taxon>Solanaceae</taxon>
        <taxon>Solanoideae</taxon>
        <taxon>Solaneae</taxon>
        <taxon>Solanum</taxon>
    </lineage>
</organism>
<evidence type="ECO:0000256" key="1">
    <source>
        <dbReference type="SAM" id="Phobius"/>
    </source>
</evidence>
<dbReference type="HOGENOM" id="CLU_2798945_0_0_1"/>
<dbReference type="InParanoid" id="M1CAN5"/>
<keyword evidence="1" id="KW-0812">Transmembrane</keyword>
<name>M1CAN5_SOLTU</name>
<accession>M1CAN5</accession>
<proteinExistence type="predicted"/>
<dbReference type="PaxDb" id="4113-PGSC0003DMT400063425"/>
<feature type="transmembrane region" description="Helical" evidence="1">
    <location>
        <begin position="45"/>
        <end position="66"/>
    </location>
</feature>